<dbReference type="Proteomes" id="UP001172687">
    <property type="component" value="Unassembled WGS sequence"/>
</dbReference>
<proteinExistence type="predicted"/>
<name>A0ABT8HNQ0_MYCAO</name>
<reference evidence="1" key="1">
    <citation type="submission" date="2023-07" db="EMBL/GenBank/DDBJ databases">
        <title>Degradation of tert-butanol by M. austroafricanum TBA100.</title>
        <authorList>
            <person name="Helbich S."/>
            <person name="Vainshtein Y."/>
        </authorList>
    </citation>
    <scope>NUCLEOTIDE SEQUENCE</scope>
    <source>
        <strain evidence="1">TBA100</strain>
    </source>
</reference>
<protein>
    <submittedName>
        <fullName evidence="1">Uncharacterized protein</fullName>
    </submittedName>
</protein>
<dbReference type="RefSeq" id="WP_105388540.1">
    <property type="nucleotide sequence ID" value="NZ_CP070380.1"/>
</dbReference>
<gene>
    <name evidence="1" type="ORF">QYF68_31890</name>
</gene>
<accession>A0ABT8HNQ0</accession>
<dbReference type="Gene3D" id="1.10.8.1060">
    <property type="entry name" value="Corynebacterium glutamicum thioredoxin-dependent arsenate reductase, N-terminal domain"/>
    <property type="match status" value="1"/>
</dbReference>
<dbReference type="EMBL" id="JAUHTC010000101">
    <property type="protein sequence ID" value="MDN4522389.1"/>
    <property type="molecule type" value="Genomic_DNA"/>
</dbReference>
<sequence>MTGAKNDGRLTTVIALTEQQIIDQLTQRLADAHSDIEPALVAKVVYAQYARFEGLPIRDYVPLFVERNAAAELTKRTARVLSFEAET</sequence>
<comment type="caution">
    <text evidence="1">The sequence shown here is derived from an EMBL/GenBank/DDBJ whole genome shotgun (WGS) entry which is preliminary data.</text>
</comment>
<dbReference type="NCBIfam" id="NF046112">
    <property type="entry name" value="MSMEG_6209_Nter"/>
    <property type="match status" value="1"/>
</dbReference>
<organism evidence="1 2">
    <name type="scientific">Mycolicibacterium austroafricanum</name>
    <name type="common">Mycobacterium austroafricanum</name>
    <dbReference type="NCBI Taxonomy" id="39687"/>
    <lineage>
        <taxon>Bacteria</taxon>
        <taxon>Bacillati</taxon>
        <taxon>Actinomycetota</taxon>
        <taxon>Actinomycetes</taxon>
        <taxon>Mycobacteriales</taxon>
        <taxon>Mycobacteriaceae</taxon>
        <taxon>Mycolicibacterium</taxon>
    </lineage>
</organism>
<evidence type="ECO:0000313" key="2">
    <source>
        <dbReference type="Proteomes" id="UP001172687"/>
    </source>
</evidence>
<evidence type="ECO:0000313" key="1">
    <source>
        <dbReference type="EMBL" id="MDN4522389.1"/>
    </source>
</evidence>
<keyword evidence="2" id="KW-1185">Reference proteome</keyword>